<feature type="repeat" description="WD" evidence="3">
    <location>
        <begin position="793"/>
        <end position="825"/>
    </location>
</feature>
<feature type="repeat" description="WD" evidence="3">
    <location>
        <begin position="625"/>
        <end position="664"/>
    </location>
</feature>
<evidence type="ECO:0000256" key="1">
    <source>
        <dbReference type="ARBA" id="ARBA00022574"/>
    </source>
</evidence>
<gene>
    <name evidence="7" type="ORF">TrCOL_g8582</name>
</gene>
<dbReference type="Pfam" id="PF05018">
    <property type="entry name" value="CFA20_dom"/>
    <property type="match status" value="1"/>
</dbReference>
<keyword evidence="2" id="KW-0677">Repeat</keyword>
<evidence type="ECO:0000256" key="4">
    <source>
        <dbReference type="SAM" id="MobiDB-lite"/>
    </source>
</evidence>
<accession>A0A9W7GQA5</accession>
<evidence type="ECO:0000256" key="2">
    <source>
        <dbReference type="ARBA" id="ARBA00022737"/>
    </source>
</evidence>
<dbReference type="InterPro" id="IPR007714">
    <property type="entry name" value="CFA20_dom"/>
</dbReference>
<dbReference type="PROSITE" id="PS50082">
    <property type="entry name" value="WD_REPEATS_2"/>
    <property type="match status" value="3"/>
</dbReference>
<feature type="compositionally biased region" description="Acidic residues" evidence="4">
    <location>
        <begin position="1148"/>
        <end position="1166"/>
    </location>
</feature>
<feature type="repeat" description="WD" evidence="3">
    <location>
        <begin position="728"/>
        <end position="750"/>
    </location>
</feature>
<name>A0A9W7GQA5_9STRA</name>
<dbReference type="Pfam" id="PF23393">
    <property type="entry name" value="Beta-prop_WDR90_POC16_2nd"/>
    <property type="match status" value="1"/>
</dbReference>
<reference evidence="8" key="1">
    <citation type="journal article" date="2023" name="Commun. Biol.">
        <title>Genome analysis of Parmales, the sister group of diatoms, reveals the evolutionary specialization of diatoms from phago-mixotrophs to photoautotrophs.</title>
        <authorList>
            <person name="Ban H."/>
            <person name="Sato S."/>
            <person name="Yoshikawa S."/>
            <person name="Yamada K."/>
            <person name="Nakamura Y."/>
            <person name="Ichinomiya M."/>
            <person name="Sato N."/>
            <person name="Blanc-Mathieu R."/>
            <person name="Endo H."/>
            <person name="Kuwata A."/>
            <person name="Ogata H."/>
        </authorList>
    </citation>
    <scope>NUCLEOTIDE SEQUENCE [LARGE SCALE GENOMIC DNA]</scope>
</reference>
<dbReference type="InterPro" id="IPR036322">
    <property type="entry name" value="WD40_repeat_dom_sf"/>
</dbReference>
<evidence type="ECO:0000256" key="3">
    <source>
        <dbReference type="PROSITE-ProRule" id="PRU00221"/>
    </source>
</evidence>
<keyword evidence="1 3" id="KW-0853">WD repeat</keyword>
<evidence type="ECO:0000313" key="8">
    <source>
        <dbReference type="Proteomes" id="UP001165065"/>
    </source>
</evidence>
<feature type="compositionally biased region" description="Low complexity" evidence="4">
    <location>
        <begin position="318"/>
        <end position="328"/>
    </location>
</feature>
<evidence type="ECO:0000313" key="7">
    <source>
        <dbReference type="EMBL" id="GMI49114.1"/>
    </source>
</evidence>
<dbReference type="InterPro" id="IPR050630">
    <property type="entry name" value="WD_repeat_EMAP"/>
</dbReference>
<dbReference type="PANTHER" id="PTHR13720:SF24">
    <property type="entry name" value="WD REPEAT-CONTAINING PROTEIN 90"/>
    <property type="match status" value="1"/>
</dbReference>
<dbReference type="Gene3D" id="2.130.10.10">
    <property type="entry name" value="YVTN repeat-like/Quinoprotein amine dehydrogenase"/>
    <property type="match status" value="6"/>
</dbReference>
<organism evidence="7 8">
    <name type="scientific">Triparma columacea</name>
    <dbReference type="NCBI Taxonomy" id="722753"/>
    <lineage>
        <taxon>Eukaryota</taxon>
        <taxon>Sar</taxon>
        <taxon>Stramenopiles</taxon>
        <taxon>Ochrophyta</taxon>
        <taxon>Bolidophyceae</taxon>
        <taxon>Parmales</taxon>
        <taxon>Triparmaceae</taxon>
        <taxon>Triparma</taxon>
    </lineage>
</organism>
<feature type="region of interest" description="Disordered" evidence="4">
    <location>
        <begin position="1"/>
        <end position="27"/>
    </location>
</feature>
<feature type="compositionally biased region" description="Basic and acidic residues" evidence="4">
    <location>
        <begin position="256"/>
        <end position="266"/>
    </location>
</feature>
<dbReference type="SUPFAM" id="SSF51004">
    <property type="entry name" value="C-terminal (heme d1) domain of cytochrome cd1-nitrite reductase"/>
    <property type="match status" value="1"/>
</dbReference>
<feature type="domain" description="CFA20" evidence="5">
    <location>
        <begin position="53"/>
        <end position="215"/>
    </location>
</feature>
<comment type="caution">
    <text evidence="7">The sequence shown here is derived from an EMBL/GenBank/DDBJ whole genome shotgun (WGS) entry which is preliminary data.</text>
</comment>
<dbReference type="Proteomes" id="UP001165065">
    <property type="component" value="Unassembled WGS sequence"/>
</dbReference>
<feature type="region of interest" description="Disordered" evidence="4">
    <location>
        <begin position="1042"/>
        <end position="1072"/>
    </location>
</feature>
<dbReference type="SMART" id="SM00320">
    <property type="entry name" value="WD40"/>
    <property type="match status" value="14"/>
</dbReference>
<dbReference type="InterPro" id="IPR011048">
    <property type="entry name" value="Haem_d1_sf"/>
</dbReference>
<protein>
    <submittedName>
        <fullName evidence="7">Uncharacterized protein</fullName>
    </submittedName>
</protein>
<dbReference type="PANTHER" id="PTHR13720">
    <property type="entry name" value="WD-40 REPEAT PROTEIN"/>
    <property type="match status" value="1"/>
</dbReference>
<sequence>MRVRTAHNSRVDEKKKRRAEHDKNAQTFKFQPRPVASALTFDPSASHKPTQPTTVGSVSKYMDKSLNKIVYRVRGPVPSSNYISQNAKVSDLSLTGNFIYTLVKHPSSKPLTFHLDFLTTHGHPFRFTVSTFFSDAPRLTGTSTLRIPYSCFANPTDESWIVLAMDVRSIAKKYAPDAFSNDNISHLKGLKMCSFMTLFGVFTSDYALNTPTLCKAANLSVAPELFKWLPKAPKNVGGIDGLSGGPESPWRKRGKKEADDNYKADGAEEENEENRTSMSLRLERQSFPSPPSSPLRELKDVPTLTSPPVPPRPKSRIVKGVPSIAPNPLNSPPIPPRKIKPTKPSRIIGCGGEVKNLSWSNADKSLTFPCNNSIVTVKVPGTEVEGEDPEAEEDSLSQTFISVTTPVSVIAVSPSSTLLAAASPRHLKIFHASSSRLLVNLPIFKSPPLTKLDEPGTTSLPPPLPPVALSFSIDEALLLLVHYDHQRRLCISIFSVKEVLAELEKSGRSNADLLSIPMRKAIPLVAKQTSDFPISACKFTPYEPTKLVSCGKENVRFWRIKSNHLPGCPAILNEFARNTTFNDLAFESSYGMLDDTSTPKIIFAATSLGTLLQISYHTRNVLCVLKLHSGPIKTLAVNEGYAVTGSDDSYLRLWPLDFSDFLLEAQHESPVSKISLSLDGLKLLVGTESGTIGVLDVVTQSYATVVRSHTRGAVSCLSNDTSRDSFQFATVGEDQTIRVWTLKNGKQRYEFLSPHDAPTSLRYHPSEKTIACGFESGFVRIFDIVTTSTKFELEQHTGAVKRLLYSKDGSLMYSAATDGHISIFDAANEYMPLKTVACDVPSDCVKICLSDNGKFLASTGPESRSITVYDSKTLVPIKKLTCRKGAGEEGGTGGLFKDIFFLTPNSTSLVAFTDTKAVYFFQNGKTCYDTLPGGGRRVNCVAKSDEYFAVSCGDSEDLVSNIVYLWKCSRDDGGSTLVTETKKCIGQWGKLTCLDFSADGKHLIGSDETGVIYVWDIEGVEDGKGLKATLKLDEVKDPKASIKALSNPDPLRSPPIPPRPVKKQEEVADGDETALSVEQVMSLVLDEMIKRDLIDEEAAKGMGSPGFAENGLLLAAVEAYRLDGDFEELLDTFFFTSKQLKVEVEGREGEEDEEDGGEVGEEDEDKTEVAVAKYLSEDAPIELPMDAIVHASDASPYSIQRAVGTETHCLLWRQDEGMLLMASKNLLIEEDLETNMQKFAQHELNSTIDSIDVSESSQRVVTGATKSKGSVRVWKIEDGQFKCELALTVFDADGVDFVCFCGKDDKFIAVVSGKAILLYDLEASIVAGNAVTLEEIGCLVKANSEVRLGCNGTSSEVLVLTGGSGGLLMWSKGTEGNLDFVKTSVQSSKITAACCSGSCILTGSSKGRVEVYGIKEDKILATWLASSEPISCIEAKRGGEIVVVCSMEETLSQWRREGEGGKYEMNAEIDVESLGGVTAMQWDDDGEEGVVATAFGGVKYVGFKEGGGDLELIADYDGGEVCAYSNDGMWFAVAIVAKGTILIFSTKEGDFTEICKVGFEGGRGMRCCDLCFGETEFFEDGGVRLFVAVSFSNFFVKVASVEIPPNGKTKVNNFICNMQRVGGVDIEGDLKLAFVDGNMHLATGGSDGELVLSPVDVDEEEGTVRLKQDTFDMLEHKKQEGKWVEEVDWSWSDVSVHPDDSNVWCCCKLGVDGRGEIFIFQRGANSHTISVSNIFENSPLKLMPTTLLARFSTVSPGFLVCAMGQKEGGSVCCVFDVRDEKPAVVSITQLDGIIITKLDVGEGYLMAGSEDGGVFVLSEECQPLQNIDVMEQKEGKAASYDFAVSKGGGAVTIVGRGGVYVFGK</sequence>
<evidence type="ECO:0000259" key="6">
    <source>
        <dbReference type="Pfam" id="PF23393"/>
    </source>
</evidence>
<dbReference type="SUPFAM" id="SSF50978">
    <property type="entry name" value="WD40 repeat-like"/>
    <property type="match status" value="4"/>
</dbReference>
<evidence type="ECO:0000259" key="5">
    <source>
        <dbReference type="Pfam" id="PF05018"/>
    </source>
</evidence>
<keyword evidence="8" id="KW-1185">Reference proteome</keyword>
<proteinExistence type="predicted"/>
<feature type="region of interest" description="Disordered" evidence="4">
    <location>
        <begin position="1144"/>
        <end position="1167"/>
    </location>
</feature>
<dbReference type="InterPro" id="IPR015943">
    <property type="entry name" value="WD40/YVTN_repeat-like_dom_sf"/>
</dbReference>
<dbReference type="OrthoDB" id="6252103at2759"/>
<feature type="domain" description="WDR90/POC16 second beta-propeller" evidence="6">
    <location>
        <begin position="726"/>
        <end position="1016"/>
    </location>
</feature>
<dbReference type="InterPro" id="IPR001680">
    <property type="entry name" value="WD40_rpt"/>
</dbReference>
<feature type="region of interest" description="Disordered" evidence="4">
    <location>
        <begin position="237"/>
        <end position="345"/>
    </location>
</feature>
<dbReference type="InterPro" id="IPR055441">
    <property type="entry name" value="Beta-prop_WDR90_POC16_2nd"/>
</dbReference>
<dbReference type="EMBL" id="BRYA01000465">
    <property type="protein sequence ID" value="GMI49114.1"/>
    <property type="molecule type" value="Genomic_DNA"/>
</dbReference>
<feature type="compositionally biased region" description="Basic and acidic residues" evidence="4">
    <location>
        <begin position="9"/>
        <end position="24"/>
    </location>
</feature>